<protein>
    <submittedName>
        <fullName evidence="1">Uncharacterized protein</fullName>
    </submittedName>
</protein>
<reference evidence="1 2" key="1">
    <citation type="journal article" date="2019" name="Commun. Biol.">
        <title>The bagworm genome reveals a unique fibroin gene that provides high tensile strength.</title>
        <authorList>
            <person name="Kono N."/>
            <person name="Nakamura H."/>
            <person name="Ohtoshi R."/>
            <person name="Tomita M."/>
            <person name="Numata K."/>
            <person name="Arakawa K."/>
        </authorList>
    </citation>
    <scope>NUCLEOTIDE SEQUENCE [LARGE SCALE GENOMIC DNA]</scope>
</reference>
<gene>
    <name evidence="1" type="ORF">EVAR_17622_1</name>
</gene>
<dbReference type="AlphaFoldDB" id="A0A4C1UDD6"/>
<comment type="caution">
    <text evidence="1">The sequence shown here is derived from an EMBL/GenBank/DDBJ whole genome shotgun (WGS) entry which is preliminary data.</text>
</comment>
<dbReference type="Proteomes" id="UP000299102">
    <property type="component" value="Unassembled WGS sequence"/>
</dbReference>
<accession>A0A4C1UDD6</accession>
<evidence type="ECO:0000313" key="2">
    <source>
        <dbReference type="Proteomes" id="UP000299102"/>
    </source>
</evidence>
<dbReference type="EMBL" id="BGZK01000155">
    <property type="protein sequence ID" value="GBP23982.1"/>
    <property type="molecule type" value="Genomic_DNA"/>
</dbReference>
<name>A0A4C1UDD6_EUMVA</name>
<keyword evidence="2" id="KW-1185">Reference proteome</keyword>
<sequence>MWIERLNILLRAKKFSKFAYLSCKTRSLDAGVHPHRTTHTTNAIRLNGSNVRHEHAERNGPPVLLNVDGRKCTVGRSSGGGRARRSDANLVFTDRKHDGRVFGARERRGHINTMPVYA</sequence>
<evidence type="ECO:0000313" key="1">
    <source>
        <dbReference type="EMBL" id="GBP23982.1"/>
    </source>
</evidence>
<proteinExistence type="predicted"/>
<organism evidence="1 2">
    <name type="scientific">Eumeta variegata</name>
    <name type="common">Bagworm moth</name>
    <name type="synonym">Eumeta japonica</name>
    <dbReference type="NCBI Taxonomy" id="151549"/>
    <lineage>
        <taxon>Eukaryota</taxon>
        <taxon>Metazoa</taxon>
        <taxon>Ecdysozoa</taxon>
        <taxon>Arthropoda</taxon>
        <taxon>Hexapoda</taxon>
        <taxon>Insecta</taxon>
        <taxon>Pterygota</taxon>
        <taxon>Neoptera</taxon>
        <taxon>Endopterygota</taxon>
        <taxon>Lepidoptera</taxon>
        <taxon>Glossata</taxon>
        <taxon>Ditrysia</taxon>
        <taxon>Tineoidea</taxon>
        <taxon>Psychidae</taxon>
        <taxon>Oiketicinae</taxon>
        <taxon>Eumeta</taxon>
    </lineage>
</organism>